<name>A0A8S5MHG0_9CAUD</name>
<organism evidence="2">
    <name type="scientific">Myoviridae sp. ct9Ns12</name>
    <dbReference type="NCBI Taxonomy" id="2826626"/>
    <lineage>
        <taxon>Viruses</taxon>
        <taxon>Duplodnaviria</taxon>
        <taxon>Heunggongvirae</taxon>
        <taxon>Uroviricota</taxon>
        <taxon>Caudoviricetes</taxon>
    </lineage>
</organism>
<dbReference type="EMBL" id="BK014906">
    <property type="protein sequence ID" value="DAD81682.1"/>
    <property type="molecule type" value="Genomic_DNA"/>
</dbReference>
<keyword evidence="1" id="KW-0472">Membrane</keyword>
<feature type="transmembrane region" description="Helical" evidence="1">
    <location>
        <begin position="18"/>
        <end position="36"/>
    </location>
</feature>
<protein>
    <submittedName>
        <fullName evidence="2">Uncharacterized protein</fullName>
    </submittedName>
</protein>
<keyword evidence="1" id="KW-0812">Transmembrane</keyword>
<accession>A0A8S5MHG0</accession>
<reference evidence="2" key="1">
    <citation type="journal article" date="2021" name="Proc. Natl. Acad. Sci. U.S.A.">
        <title>A Catalog of Tens of Thousands of Viruses from Human Metagenomes Reveals Hidden Associations with Chronic Diseases.</title>
        <authorList>
            <person name="Tisza M.J."/>
            <person name="Buck C.B."/>
        </authorList>
    </citation>
    <scope>NUCLEOTIDE SEQUENCE</scope>
    <source>
        <strain evidence="2">Ct9Ns12</strain>
    </source>
</reference>
<evidence type="ECO:0000256" key="1">
    <source>
        <dbReference type="SAM" id="Phobius"/>
    </source>
</evidence>
<sequence length="37" mass="4606">MPYIFSFYLSKITIVKKLIYWLFICLFVLSFLYLHIK</sequence>
<proteinExistence type="predicted"/>
<evidence type="ECO:0000313" key="2">
    <source>
        <dbReference type="EMBL" id="DAD81682.1"/>
    </source>
</evidence>
<keyword evidence="1" id="KW-1133">Transmembrane helix</keyword>